<evidence type="ECO:0000256" key="2">
    <source>
        <dbReference type="SAM" id="Phobius"/>
    </source>
</evidence>
<feature type="region of interest" description="Disordered" evidence="1">
    <location>
        <begin position="1"/>
        <end position="42"/>
    </location>
</feature>
<keyword evidence="4" id="KW-1185">Reference proteome</keyword>
<dbReference type="EMBL" id="JAWNGG020000021">
    <property type="protein sequence ID" value="KAK9308356.1"/>
    <property type="molecule type" value="Genomic_DNA"/>
</dbReference>
<feature type="transmembrane region" description="Helical" evidence="2">
    <location>
        <begin position="94"/>
        <end position="112"/>
    </location>
</feature>
<sequence>MCIGDPTRKTGKTEEGRRKHGEPESQARAREGRQSGRNATKEGTLRIGFLTVSFGPAADKTGHLDMGQLRGRVRLLRPSGSKEAFHGGETVPSFVLPVLGVYAVMAVYYGVYA</sequence>
<keyword evidence="2" id="KW-0472">Membrane</keyword>
<protein>
    <submittedName>
        <fullName evidence="3">Uncharacterized protein</fullName>
    </submittedName>
</protein>
<organism evidence="3 4">
    <name type="scientific">Tetragonisca angustula</name>
    <dbReference type="NCBI Taxonomy" id="166442"/>
    <lineage>
        <taxon>Eukaryota</taxon>
        <taxon>Metazoa</taxon>
        <taxon>Ecdysozoa</taxon>
        <taxon>Arthropoda</taxon>
        <taxon>Hexapoda</taxon>
        <taxon>Insecta</taxon>
        <taxon>Pterygota</taxon>
        <taxon>Neoptera</taxon>
        <taxon>Endopterygota</taxon>
        <taxon>Hymenoptera</taxon>
        <taxon>Apocrita</taxon>
        <taxon>Aculeata</taxon>
        <taxon>Apoidea</taxon>
        <taxon>Anthophila</taxon>
        <taxon>Apidae</taxon>
        <taxon>Tetragonisca</taxon>
    </lineage>
</organism>
<comment type="caution">
    <text evidence="3">The sequence shown here is derived from an EMBL/GenBank/DDBJ whole genome shotgun (WGS) entry which is preliminary data.</text>
</comment>
<dbReference type="AlphaFoldDB" id="A0AAW1AF31"/>
<evidence type="ECO:0000313" key="4">
    <source>
        <dbReference type="Proteomes" id="UP001432146"/>
    </source>
</evidence>
<name>A0AAW1AF31_9HYME</name>
<reference evidence="3 4" key="1">
    <citation type="submission" date="2024-05" db="EMBL/GenBank/DDBJ databases">
        <title>The nuclear and mitochondrial genome assemblies of Tetragonisca angustula (Apidae: Meliponini), a tiny yet remarkable pollinator in the Neotropics.</title>
        <authorList>
            <person name="Ferrari R."/>
            <person name="Ricardo P.C."/>
            <person name="Dias F.C."/>
            <person name="Araujo N.S."/>
            <person name="Soares D.O."/>
            <person name="Zhou Q.-S."/>
            <person name="Zhu C.-D."/>
            <person name="Coutinho L."/>
            <person name="Airas M.C."/>
            <person name="Batista T.M."/>
        </authorList>
    </citation>
    <scope>NUCLEOTIDE SEQUENCE [LARGE SCALE GENOMIC DNA]</scope>
    <source>
        <strain evidence="3">ASF017062</strain>
        <tissue evidence="3">Abdomen</tissue>
    </source>
</reference>
<evidence type="ECO:0000256" key="1">
    <source>
        <dbReference type="SAM" id="MobiDB-lite"/>
    </source>
</evidence>
<evidence type="ECO:0000313" key="3">
    <source>
        <dbReference type="EMBL" id="KAK9308356.1"/>
    </source>
</evidence>
<keyword evidence="2" id="KW-1133">Transmembrane helix</keyword>
<dbReference type="Proteomes" id="UP001432146">
    <property type="component" value="Unassembled WGS sequence"/>
</dbReference>
<proteinExistence type="predicted"/>
<gene>
    <name evidence="3" type="ORF">QLX08_001545</name>
</gene>
<accession>A0AAW1AF31</accession>
<keyword evidence="2" id="KW-0812">Transmembrane</keyword>